<dbReference type="Gene3D" id="3.40.50.2300">
    <property type="match status" value="2"/>
</dbReference>
<comment type="similarity">
    <text evidence="1">Belongs to the leucine-binding protein family.</text>
</comment>
<accession>A0ABQ6K8U4</accession>
<feature type="domain" description="Leucine-binding protein" evidence="3">
    <location>
        <begin position="1"/>
        <end position="331"/>
    </location>
</feature>
<organism evidence="4 5">
    <name type="scientific">Pseudolysinimonas kribbensis</name>
    <dbReference type="NCBI Taxonomy" id="433641"/>
    <lineage>
        <taxon>Bacteria</taxon>
        <taxon>Bacillati</taxon>
        <taxon>Actinomycetota</taxon>
        <taxon>Actinomycetes</taxon>
        <taxon>Micrococcales</taxon>
        <taxon>Microbacteriaceae</taxon>
        <taxon>Pseudolysinimonas</taxon>
    </lineage>
</organism>
<dbReference type="Proteomes" id="UP001157034">
    <property type="component" value="Unassembled WGS sequence"/>
</dbReference>
<proteinExistence type="inferred from homology"/>
<protein>
    <submittedName>
        <fullName evidence="4">Branched-chain amino acid ABC transporter substrate-binding protein</fullName>
    </submittedName>
</protein>
<dbReference type="InterPro" id="IPR051010">
    <property type="entry name" value="BCAA_transport"/>
</dbReference>
<dbReference type="InterPro" id="IPR028082">
    <property type="entry name" value="Peripla_BP_I"/>
</dbReference>
<keyword evidence="5" id="KW-1185">Reference proteome</keyword>
<evidence type="ECO:0000313" key="5">
    <source>
        <dbReference type="Proteomes" id="UP001157034"/>
    </source>
</evidence>
<dbReference type="RefSeq" id="WP_284254430.1">
    <property type="nucleotide sequence ID" value="NZ_BSVB01000001.1"/>
</dbReference>
<reference evidence="5" key="1">
    <citation type="journal article" date="2019" name="Int. J. Syst. Evol. Microbiol.">
        <title>The Global Catalogue of Microorganisms (GCM) 10K type strain sequencing project: providing services to taxonomists for standard genome sequencing and annotation.</title>
        <authorList>
            <consortium name="The Broad Institute Genomics Platform"/>
            <consortium name="The Broad Institute Genome Sequencing Center for Infectious Disease"/>
            <person name="Wu L."/>
            <person name="Ma J."/>
        </authorList>
    </citation>
    <scope>NUCLEOTIDE SEQUENCE [LARGE SCALE GENOMIC DNA]</scope>
    <source>
        <strain evidence="5">NBRC 108894</strain>
    </source>
</reference>
<dbReference type="PANTHER" id="PTHR30483">
    <property type="entry name" value="LEUCINE-SPECIFIC-BINDING PROTEIN"/>
    <property type="match status" value="1"/>
</dbReference>
<sequence length="350" mass="34683">MAAAVKVAVTDINAAGGVNGKPVVLVSRDSGDASTRTAEASFADLVKNHADVVVGPVSSALAQRLLDPAQKAGVPLISPAAGYPQLADQPDFFRTVPAFGHEGTVLGSLLPGKGAKEVVLVATQEALGASIAAPLKAALAAHGGTLAASITVPLSGANAAAIAGQAKAAAPDAVVLATPDNGNLSRSLITALSSAGLGGTKLWLTGQNMADYSQALQGGMLAGVRGILEGAAADAAFQAKLKGATSGLGSFAYAPETYDAVVLAALAADLAHDDAGPAVASHLVAASTGGIKCGSYAECVDVLRTEPDIDYDGLSGTLDLDRSDAPAVASYGVYAYDGSNKYARSGTVRF</sequence>
<evidence type="ECO:0000256" key="2">
    <source>
        <dbReference type="ARBA" id="ARBA00022729"/>
    </source>
</evidence>
<evidence type="ECO:0000259" key="3">
    <source>
        <dbReference type="Pfam" id="PF13458"/>
    </source>
</evidence>
<name>A0ABQ6K8U4_9MICO</name>
<keyword evidence="2" id="KW-0732">Signal</keyword>
<dbReference type="SUPFAM" id="SSF53822">
    <property type="entry name" value="Periplasmic binding protein-like I"/>
    <property type="match status" value="1"/>
</dbReference>
<evidence type="ECO:0000313" key="4">
    <source>
        <dbReference type="EMBL" id="GMA95719.1"/>
    </source>
</evidence>
<gene>
    <name evidence="4" type="ORF">GCM10025881_25430</name>
</gene>
<dbReference type="EMBL" id="BSVB01000001">
    <property type="protein sequence ID" value="GMA95719.1"/>
    <property type="molecule type" value="Genomic_DNA"/>
</dbReference>
<dbReference type="InterPro" id="IPR028081">
    <property type="entry name" value="Leu-bd"/>
</dbReference>
<comment type="caution">
    <text evidence="4">The sequence shown here is derived from an EMBL/GenBank/DDBJ whole genome shotgun (WGS) entry which is preliminary data.</text>
</comment>
<dbReference type="PANTHER" id="PTHR30483:SF6">
    <property type="entry name" value="PERIPLASMIC BINDING PROTEIN OF ABC TRANSPORTER FOR NATURAL AMINO ACIDS"/>
    <property type="match status" value="1"/>
</dbReference>
<dbReference type="Pfam" id="PF13458">
    <property type="entry name" value="Peripla_BP_6"/>
    <property type="match status" value="1"/>
</dbReference>
<evidence type="ECO:0000256" key="1">
    <source>
        <dbReference type="ARBA" id="ARBA00010062"/>
    </source>
</evidence>